<evidence type="ECO:0008006" key="3">
    <source>
        <dbReference type="Google" id="ProtNLM"/>
    </source>
</evidence>
<dbReference type="AlphaFoldDB" id="A0A0V1FBV3"/>
<reference evidence="1 2" key="1">
    <citation type="submission" date="2015-01" db="EMBL/GenBank/DDBJ databases">
        <title>Evolution of Trichinella species and genotypes.</title>
        <authorList>
            <person name="Korhonen P.K."/>
            <person name="Edoardo P."/>
            <person name="Giuseppe L.R."/>
            <person name="Gasser R.B."/>
        </authorList>
    </citation>
    <scope>NUCLEOTIDE SEQUENCE [LARGE SCALE GENOMIC DNA]</scope>
    <source>
        <strain evidence="1">ISS470</strain>
    </source>
</reference>
<comment type="caution">
    <text evidence="1">The sequence shown here is derived from an EMBL/GenBank/DDBJ whole genome shotgun (WGS) entry which is preliminary data.</text>
</comment>
<dbReference type="InterPro" id="IPR036388">
    <property type="entry name" value="WH-like_DNA-bd_sf"/>
</dbReference>
<dbReference type="EMBL" id="JYDT01000144">
    <property type="protein sequence ID" value="KRY83317.1"/>
    <property type="molecule type" value="Genomic_DNA"/>
</dbReference>
<dbReference type="OrthoDB" id="7995304at2759"/>
<accession>A0A0V1FBV3</accession>
<sequence>MRLVYGNSGPTCLEVQNMRFHADTLQHSIGKKVMNIKEKIKLINKVNGGICFATVSRMFGINESTAH</sequence>
<organism evidence="1 2">
    <name type="scientific">Trichinella pseudospiralis</name>
    <name type="common">Parasitic roundworm</name>
    <dbReference type="NCBI Taxonomy" id="6337"/>
    <lineage>
        <taxon>Eukaryota</taxon>
        <taxon>Metazoa</taxon>
        <taxon>Ecdysozoa</taxon>
        <taxon>Nematoda</taxon>
        <taxon>Enoplea</taxon>
        <taxon>Dorylaimia</taxon>
        <taxon>Trichinellida</taxon>
        <taxon>Trichinellidae</taxon>
        <taxon>Trichinella</taxon>
    </lineage>
</organism>
<dbReference type="Proteomes" id="UP000054995">
    <property type="component" value="Unassembled WGS sequence"/>
</dbReference>
<protein>
    <recommendedName>
        <fullName evidence="3">HTH psq-type domain-containing protein</fullName>
    </recommendedName>
</protein>
<dbReference type="Gene3D" id="1.10.10.10">
    <property type="entry name" value="Winged helix-like DNA-binding domain superfamily/Winged helix DNA-binding domain"/>
    <property type="match status" value="1"/>
</dbReference>
<proteinExistence type="predicted"/>
<gene>
    <name evidence="1" type="ORF">T4D_58</name>
</gene>
<name>A0A0V1FBV3_TRIPS</name>
<keyword evidence="2" id="KW-1185">Reference proteome</keyword>
<evidence type="ECO:0000313" key="1">
    <source>
        <dbReference type="EMBL" id="KRY83317.1"/>
    </source>
</evidence>
<evidence type="ECO:0000313" key="2">
    <source>
        <dbReference type="Proteomes" id="UP000054995"/>
    </source>
</evidence>